<keyword evidence="2" id="KW-1185">Reference proteome</keyword>
<dbReference type="STRING" id="733.B0186_09565"/>
<sequence length="213" mass="25206">MLNNLKNQYKENRDQYHDNFRLRIHRSLSWLSKAEAEEDLDMKFISLWIAFNAAYAREIDNATDRAIGNEFLIRICSFDKEQQIYDLVWKKFSSSIRLLLNNQFVFQPFWDFHNDKITQKEYQLAEIREREKILSALENQKTAQILGVMFSRLYTLRNQIVHGGSTYQSSVNRSQLKDGCAILSFVIPAMLKIMLDNHAKIDWGKPFYPVIQD</sequence>
<dbReference type="Proteomes" id="UP000254329">
    <property type="component" value="Unassembled WGS sequence"/>
</dbReference>
<dbReference type="AlphaFoldDB" id="A0A1V4AZA0"/>
<proteinExistence type="predicted"/>
<gene>
    <name evidence="1" type="ORF">NCTC1659_00480</name>
</gene>
<evidence type="ECO:0000313" key="1">
    <source>
        <dbReference type="EMBL" id="STO59233.1"/>
    </source>
</evidence>
<protein>
    <submittedName>
        <fullName evidence="1">Uncharacterized protein</fullName>
    </submittedName>
</protein>
<dbReference type="EMBL" id="UGHF01000001">
    <property type="protein sequence ID" value="STO59233.1"/>
    <property type="molecule type" value="Genomic_DNA"/>
</dbReference>
<accession>A0A1V4AZA0</accession>
<evidence type="ECO:0000313" key="2">
    <source>
        <dbReference type="Proteomes" id="UP000254329"/>
    </source>
</evidence>
<dbReference type="RefSeq" id="WP_078219150.1">
    <property type="nucleotide sequence ID" value="NZ_MUXZ01000032.1"/>
</dbReference>
<name>A0A1V4AZA0_9PAST</name>
<reference evidence="1 2" key="1">
    <citation type="submission" date="2018-06" db="EMBL/GenBank/DDBJ databases">
        <authorList>
            <consortium name="Pathogen Informatics"/>
            <person name="Doyle S."/>
        </authorList>
    </citation>
    <scope>NUCLEOTIDE SEQUENCE [LARGE SCALE GENOMIC DNA]</scope>
    <source>
        <strain evidence="1 2">NCTC1659</strain>
    </source>
</reference>
<organism evidence="1 2">
    <name type="scientific">Canicola haemoglobinophilus</name>
    <dbReference type="NCBI Taxonomy" id="733"/>
    <lineage>
        <taxon>Bacteria</taxon>
        <taxon>Pseudomonadati</taxon>
        <taxon>Pseudomonadota</taxon>
        <taxon>Gammaproteobacteria</taxon>
        <taxon>Pasteurellales</taxon>
        <taxon>Pasteurellaceae</taxon>
        <taxon>Canicola</taxon>
    </lineage>
</organism>